<keyword evidence="1" id="KW-1133">Transmembrane helix</keyword>
<feature type="transmembrane region" description="Helical" evidence="1">
    <location>
        <begin position="105"/>
        <end position="123"/>
    </location>
</feature>
<organism evidence="2 3">
    <name type="scientific">Prunus yedoensis var. nudiflora</name>
    <dbReference type="NCBI Taxonomy" id="2094558"/>
    <lineage>
        <taxon>Eukaryota</taxon>
        <taxon>Viridiplantae</taxon>
        <taxon>Streptophyta</taxon>
        <taxon>Embryophyta</taxon>
        <taxon>Tracheophyta</taxon>
        <taxon>Spermatophyta</taxon>
        <taxon>Magnoliopsida</taxon>
        <taxon>eudicotyledons</taxon>
        <taxon>Gunneridae</taxon>
        <taxon>Pentapetalae</taxon>
        <taxon>rosids</taxon>
        <taxon>fabids</taxon>
        <taxon>Rosales</taxon>
        <taxon>Rosaceae</taxon>
        <taxon>Amygdaloideae</taxon>
        <taxon>Amygdaleae</taxon>
        <taxon>Prunus</taxon>
    </lineage>
</organism>
<name>A0A314UHA5_PRUYE</name>
<evidence type="ECO:0000313" key="3">
    <source>
        <dbReference type="Proteomes" id="UP000250321"/>
    </source>
</evidence>
<gene>
    <name evidence="2" type="ORF">Pyn_29487</name>
</gene>
<evidence type="ECO:0000313" key="2">
    <source>
        <dbReference type="EMBL" id="PQM36126.1"/>
    </source>
</evidence>
<proteinExistence type="predicted"/>
<protein>
    <submittedName>
        <fullName evidence="2">Glucan endo-1 3-beta-glucosidase 11-like</fullName>
    </submittedName>
</protein>
<sequence>MKPGPTSERNFGLFKPDGSPAYSIGLSVSNSSFGNAAEFLADQMSNGYWSFSVDKILDDLITCETVVSVGFDWDKFNRAFRGKRRRLTCTCASIQSLNLDERCHVIGLIPMRIIFIVLITLVIRERGVSLMLRDEDVWKEAV</sequence>
<accession>A0A314UHA5</accession>
<evidence type="ECO:0000256" key="1">
    <source>
        <dbReference type="SAM" id="Phobius"/>
    </source>
</evidence>
<reference evidence="2 3" key="1">
    <citation type="submission" date="2018-02" db="EMBL/GenBank/DDBJ databases">
        <title>Draft genome of wild Prunus yedoensis var. nudiflora.</title>
        <authorList>
            <person name="Baek S."/>
            <person name="Kim J.-H."/>
            <person name="Choi K."/>
            <person name="Kim G.-B."/>
            <person name="Cho A."/>
            <person name="Jang H."/>
            <person name="Shin C.-H."/>
            <person name="Yu H.-J."/>
            <person name="Mun J.-H."/>
        </authorList>
    </citation>
    <scope>NUCLEOTIDE SEQUENCE [LARGE SCALE GENOMIC DNA]</scope>
    <source>
        <strain evidence="3">cv. Jeju island</strain>
        <tissue evidence="2">Leaf</tissue>
    </source>
</reference>
<keyword evidence="1" id="KW-0812">Transmembrane</keyword>
<dbReference type="STRING" id="2094558.A0A314UHA5"/>
<dbReference type="Proteomes" id="UP000250321">
    <property type="component" value="Unassembled WGS sequence"/>
</dbReference>
<keyword evidence="3" id="KW-1185">Reference proteome</keyword>
<dbReference type="EMBL" id="PJQY01003583">
    <property type="protein sequence ID" value="PQM36126.1"/>
    <property type="molecule type" value="Genomic_DNA"/>
</dbReference>
<comment type="caution">
    <text evidence="2">The sequence shown here is derived from an EMBL/GenBank/DDBJ whole genome shotgun (WGS) entry which is preliminary data.</text>
</comment>
<keyword evidence="1" id="KW-0472">Membrane</keyword>
<dbReference type="AlphaFoldDB" id="A0A314UHA5"/>